<dbReference type="EnsemblMetazoa" id="XM_038190731.1">
    <property type="protein sequence ID" value="XP_038046659.1"/>
    <property type="gene ID" value="LOC119720865"/>
</dbReference>
<dbReference type="AlphaFoldDB" id="A0A913Z4F3"/>
<evidence type="ECO:0000313" key="3">
    <source>
        <dbReference type="Proteomes" id="UP000887568"/>
    </source>
</evidence>
<dbReference type="Proteomes" id="UP000887568">
    <property type="component" value="Unplaced"/>
</dbReference>
<feature type="compositionally biased region" description="Polar residues" evidence="1">
    <location>
        <begin position="85"/>
        <end position="109"/>
    </location>
</feature>
<keyword evidence="3" id="KW-1185">Reference proteome</keyword>
<feature type="compositionally biased region" description="Low complexity" evidence="1">
    <location>
        <begin position="137"/>
        <end position="168"/>
    </location>
</feature>
<feature type="compositionally biased region" description="Polar residues" evidence="1">
    <location>
        <begin position="122"/>
        <end position="136"/>
    </location>
</feature>
<evidence type="ECO:0000313" key="2">
    <source>
        <dbReference type="EnsemblMetazoa" id="XP_038046659.1"/>
    </source>
</evidence>
<feature type="region of interest" description="Disordered" evidence="1">
    <location>
        <begin position="1"/>
        <end position="256"/>
    </location>
</feature>
<protein>
    <submittedName>
        <fullName evidence="2">Uncharacterized protein</fullName>
    </submittedName>
</protein>
<feature type="compositionally biased region" description="Basic and acidic residues" evidence="1">
    <location>
        <begin position="1"/>
        <end position="13"/>
    </location>
</feature>
<feature type="compositionally biased region" description="Polar residues" evidence="1">
    <location>
        <begin position="169"/>
        <end position="192"/>
    </location>
</feature>
<dbReference type="GeneID" id="119720865"/>
<dbReference type="RefSeq" id="XP_038046659.1">
    <property type="nucleotide sequence ID" value="XM_038190731.1"/>
</dbReference>
<organism evidence="2 3">
    <name type="scientific">Patiria miniata</name>
    <name type="common">Bat star</name>
    <name type="synonym">Asterina miniata</name>
    <dbReference type="NCBI Taxonomy" id="46514"/>
    <lineage>
        <taxon>Eukaryota</taxon>
        <taxon>Metazoa</taxon>
        <taxon>Echinodermata</taxon>
        <taxon>Eleutherozoa</taxon>
        <taxon>Asterozoa</taxon>
        <taxon>Asteroidea</taxon>
        <taxon>Valvatacea</taxon>
        <taxon>Valvatida</taxon>
        <taxon>Asterinidae</taxon>
        <taxon>Patiria</taxon>
    </lineage>
</organism>
<feature type="compositionally biased region" description="Pro residues" evidence="1">
    <location>
        <begin position="221"/>
        <end position="233"/>
    </location>
</feature>
<accession>A0A913Z4F3</accession>
<proteinExistence type="predicted"/>
<reference evidence="2" key="1">
    <citation type="submission" date="2022-11" db="UniProtKB">
        <authorList>
            <consortium name="EnsemblMetazoa"/>
        </authorList>
    </citation>
    <scope>IDENTIFICATION</scope>
</reference>
<name>A0A913Z4F3_PATMI</name>
<feature type="compositionally biased region" description="Pro residues" evidence="1">
    <location>
        <begin position="195"/>
        <end position="208"/>
    </location>
</feature>
<evidence type="ECO:0000256" key="1">
    <source>
        <dbReference type="SAM" id="MobiDB-lite"/>
    </source>
</evidence>
<sequence>MTIQWDEKKKKWVDVNADEDESDAAPAAPPTDRELHSSVPQSADPQGGGSTQGPPGPPASGDNKFRRPAKRNYVDVFQGNAKPATLSSAQPPSNLFQTLPTGPPATNMNFFVPGAVADDTTDSNQQPQFFNPNTFGSSANSNANASTDQQQYQQNQYQQQQQQQQQQQPPSMYQVGNTQPTQSQQEENNTQDEPPAQPSQPQQPPTQPAGPMFFNPQNMPTMPPSGPAMPPSGPARGVAGSTKRGYGARRQYPTAR</sequence>